<keyword evidence="12" id="KW-1185">Reference proteome</keyword>
<feature type="domain" description="Ketosynthase family 3 (KS3)" evidence="10">
    <location>
        <begin position="640"/>
        <end position="1060"/>
    </location>
</feature>
<comment type="subcellular location">
    <subcellularLocation>
        <location evidence="1">Cytoplasm</location>
    </subcellularLocation>
</comment>
<evidence type="ECO:0000256" key="8">
    <source>
        <dbReference type="SAM" id="MobiDB-lite"/>
    </source>
</evidence>
<dbReference type="GO" id="GO:0005886">
    <property type="term" value="C:plasma membrane"/>
    <property type="evidence" value="ECO:0007669"/>
    <property type="project" value="TreeGrafter"/>
</dbReference>
<evidence type="ECO:0000256" key="5">
    <source>
        <dbReference type="ARBA" id="ARBA00022553"/>
    </source>
</evidence>
<dbReference type="RefSeq" id="WP_237380298.1">
    <property type="nucleotide sequence ID" value="NZ_CP071793.1"/>
</dbReference>
<dbReference type="InterPro" id="IPR029058">
    <property type="entry name" value="AB_hydrolase_fold"/>
</dbReference>
<dbReference type="InterPro" id="IPR020841">
    <property type="entry name" value="PKS_Beta-ketoAc_synthase_dom"/>
</dbReference>
<comment type="pathway">
    <text evidence="2">Antibiotic biosynthesis.</text>
</comment>
<feature type="domain" description="Carrier" evidence="9">
    <location>
        <begin position="510"/>
        <end position="587"/>
    </location>
</feature>
<dbReference type="PANTHER" id="PTHR43775">
    <property type="entry name" value="FATTY ACID SYNTHASE"/>
    <property type="match status" value="1"/>
</dbReference>
<dbReference type="Gene3D" id="1.10.1240.100">
    <property type="match status" value="1"/>
</dbReference>
<dbReference type="InterPro" id="IPR001031">
    <property type="entry name" value="Thioesterase"/>
</dbReference>
<dbReference type="Gene3D" id="1.10.1200.10">
    <property type="entry name" value="ACP-like"/>
    <property type="match status" value="3"/>
</dbReference>
<dbReference type="Pfam" id="PF22336">
    <property type="entry name" value="RhiE-like_linker"/>
    <property type="match status" value="1"/>
</dbReference>
<evidence type="ECO:0000256" key="1">
    <source>
        <dbReference type="ARBA" id="ARBA00004496"/>
    </source>
</evidence>
<accession>A0A8A4TVF9</accession>
<dbReference type="PANTHER" id="PTHR43775:SF37">
    <property type="entry name" value="SI:DKEY-61P9.11"/>
    <property type="match status" value="1"/>
</dbReference>
<feature type="region of interest" description="Disordered" evidence="8">
    <location>
        <begin position="1"/>
        <end position="21"/>
    </location>
</feature>
<dbReference type="InterPro" id="IPR020806">
    <property type="entry name" value="PKS_PP-bd"/>
</dbReference>
<organism evidence="11 12">
    <name type="scientific">Sulfidibacter corallicola</name>
    <dbReference type="NCBI Taxonomy" id="2818388"/>
    <lineage>
        <taxon>Bacteria</taxon>
        <taxon>Pseudomonadati</taxon>
        <taxon>Acidobacteriota</taxon>
        <taxon>Holophagae</taxon>
        <taxon>Acanthopleuribacterales</taxon>
        <taxon>Acanthopleuribacteraceae</taxon>
        <taxon>Sulfidibacter</taxon>
    </lineage>
</organism>
<evidence type="ECO:0000313" key="12">
    <source>
        <dbReference type="Proteomes" id="UP000663929"/>
    </source>
</evidence>
<evidence type="ECO:0000256" key="4">
    <source>
        <dbReference type="ARBA" id="ARBA00022490"/>
    </source>
</evidence>
<dbReference type="InterPro" id="IPR014031">
    <property type="entry name" value="Ketoacyl_synth_C"/>
</dbReference>
<sequence>MQLSESPHSPDSSDPRSSTHHLRQNLLAALGRGWAPELLDAAIRDPETGVSRMEVAPIHRAWLKGMLVDLRREGLSADALPAQVELPAGIWTNLIPRFCANLVAVLRDELPAEQLFEAAPAAVAAALGEALAVPSPLEARLNKTLRLLHRKAGPEAHLLDGLLASPGSHLAHLLGEAADPSRLTALRVQGAGAAHPGYDRARFIELDPLGRMSAEPREPFDLVALAGGFDIDAHRLRMTEAMRWVRSGTVALFLAPSATHPWALTLLGAFGTRFGLDPDRWRDSLGALGWTELHPLHETEENPEWVLFLGELRQALTLTPEPLVADTTEPVHAAPGFASKETAPPVAELNTPAQAFPAAAAASTTAPRPAPPRQGEDLRELLEADLTLTLQDILHVPREDLDLDQDLTDLGMDSIMAGELAAKLSHAFGVKIAPTLFFSSNTAQKIITTLITDFGSALRGHYEIGDPSPAAPATAPVPMAADLLPSDSITAPISTSAETSKGPANSTEEALREALLTDLAVLIEEVLHIAPADLDLDEDLTDLGMDSIMAGEFAAKLGHALNVKIAPTFFFTSNTALKILATLSKEYGEALLAYYGPELQFETAVSPTSKAQPETPTGASSSEPTTDHTVALPSNPTEQNPPIAVIGMAGSFSGAANPDELWENLLAGRESLSPLPEARWRHLGRPAFSEKAAGLRAGVIPYAETFDARHFGISPREAETMDPRQRLTLKWAWEALESAGYPPSETRSWHTAVFVGIENNEFSEYLDPADPFFGTSTGPTMVANRISYHFDWHGPSEITDSACCGSLVAVHRAIRALQSGEAETALAGGVSLIYSPTNTIEGVAAGMLSPKGCTRAFDREAEGWVIGEGGGLVLLKPLARAIADRDPILGVIRGSAANHGGRVSSLTAPNPERMRSAATTALARAGIDPGTVTFVEAHGVGGELVDAAEMSGLMRAYRAPTDPGHCVLGSLTPNIGNLDPASGIAGLIKILLCMQARTLPPQIGYAEPNPHVDLDDSPFRIEREARDWSPTDAAGTPIPRRAGLHSYSWGGTNVHLVVEQAPPETSSPTQDGPRLAVFSARNESLLRNQVASMLAFLKRRPEVDPTALCATLQLGREAMPARLACLARSTSELTGKLETWMGGEVRPPKCWSGTIPDGRPKAAMIGDTPACRTYVAELFRGGFLAKVAALWVDGATIPWLALYDNRRPRLLRLPTYPFETRFCPFLPRTGARRRGPAHDRDQLAAWLEAVATGELNPDDLLDRLAPPMPATERAQPIEAESAEPSDARHTDGDPLIHCLRHTLAGVLHLEPDELTDEADLRRFGVDSLTGMAFMKELQQRFGPAIPMSLLLEHHCLRDLAQALWSDHAEPIRRGLNGERTAPRAWSPLVAIQSGGNRPATFWVHGAIGDVSWLIGVAHGLGPDFPIFGLEPRGLEGQEPHGSVAEMAACYLDAIREVQPQGPYHLGGYSGGGIVVLEMVRQLQARNEEVGRIFIGDTFMRGSDYYEDATVKLLENLDLEAVQLTALANVFAGLAGAEEIVSYPRLEALDRDARIDLVAHHLVDHTNAPRTLEETRAWIERNLEVGRALAHALTDYDPQPLDFVNRTSFFFCAEGYISADSKSRIPIATPRLDHVDHWRRVVPGEVDVVEVPCDHFALMHQPHVTKVIEHVKATLV</sequence>
<dbReference type="SMART" id="SM00823">
    <property type="entry name" value="PKS_PP"/>
    <property type="match status" value="3"/>
</dbReference>
<feature type="region of interest" description="Disordered" evidence="8">
    <location>
        <begin position="605"/>
        <end position="640"/>
    </location>
</feature>
<name>A0A8A4TVF9_SULCO</name>
<dbReference type="Gene3D" id="3.40.47.10">
    <property type="match status" value="1"/>
</dbReference>
<dbReference type="PROSITE" id="PS50075">
    <property type="entry name" value="CARRIER"/>
    <property type="match status" value="3"/>
</dbReference>
<dbReference type="InterPro" id="IPR014030">
    <property type="entry name" value="Ketoacyl_synth_N"/>
</dbReference>
<dbReference type="CDD" id="cd00833">
    <property type="entry name" value="PKS"/>
    <property type="match status" value="1"/>
</dbReference>
<dbReference type="SUPFAM" id="SSF47336">
    <property type="entry name" value="ACP-like"/>
    <property type="match status" value="3"/>
</dbReference>
<dbReference type="Proteomes" id="UP000663929">
    <property type="component" value="Chromosome"/>
</dbReference>
<reference evidence="11" key="1">
    <citation type="submission" date="2021-03" db="EMBL/GenBank/DDBJ databases">
        <title>Acanthopleuribacteraceae sp. M133.</title>
        <authorList>
            <person name="Wang G."/>
        </authorList>
    </citation>
    <scope>NUCLEOTIDE SEQUENCE</scope>
    <source>
        <strain evidence="11">M133</strain>
    </source>
</reference>
<proteinExistence type="predicted"/>
<dbReference type="GO" id="GO:0006633">
    <property type="term" value="P:fatty acid biosynthetic process"/>
    <property type="evidence" value="ECO:0007669"/>
    <property type="project" value="TreeGrafter"/>
</dbReference>
<dbReference type="Pfam" id="PF02801">
    <property type="entry name" value="Ketoacyl-synt_C"/>
    <property type="match status" value="1"/>
</dbReference>
<evidence type="ECO:0000256" key="3">
    <source>
        <dbReference type="ARBA" id="ARBA00022450"/>
    </source>
</evidence>
<gene>
    <name evidence="11" type="ORF">J3U87_33440</name>
</gene>
<evidence type="ECO:0000256" key="6">
    <source>
        <dbReference type="ARBA" id="ARBA00022679"/>
    </source>
</evidence>
<feature type="domain" description="Carrier" evidence="9">
    <location>
        <begin position="377"/>
        <end position="454"/>
    </location>
</feature>
<evidence type="ECO:0000313" key="11">
    <source>
        <dbReference type="EMBL" id="QTD50515.1"/>
    </source>
</evidence>
<dbReference type="SMART" id="SM01294">
    <property type="entry name" value="PKS_PP_betabranch"/>
    <property type="match status" value="1"/>
</dbReference>
<protein>
    <submittedName>
        <fullName evidence="11">Uncharacterized protein</fullName>
    </submittedName>
</protein>
<feature type="domain" description="Carrier" evidence="9">
    <location>
        <begin position="1290"/>
        <end position="1367"/>
    </location>
</feature>
<evidence type="ECO:0000256" key="7">
    <source>
        <dbReference type="ARBA" id="ARBA00022737"/>
    </source>
</evidence>
<dbReference type="Pfam" id="PF00109">
    <property type="entry name" value="ketoacyl-synt"/>
    <property type="match status" value="1"/>
</dbReference>
<dbReference type="EMBL" id="CP071793">
    <property type="protein sequence ID" value="QTD50515.1"/>
    <property type="molecule type" value="Genomic_DNA"/>
</dbReference>
<dbReference type="KEGG" id="scor:J3U87_33440"/>
<dbReference type="InterPro" id="IPR036736">
    <property type="entry name" value="ACP-like_sf"/>
</dbReference>
<keyword evidence="6" id="KW-0808">Transferase</keyword>
<evidence type="ECO:0000259" key="10">
    <source>
        <dbReference type="PROSITE" id="PS52004"/>
    </source>
</evidence>
<keyword evidence="3" id="KW-0596">Phosphopantetheine</keyword>
<dbReference type="GO" id="GO:0005737">
    <property type="term" value="C:cytoplasm"/>
    <property type="evidence" value="ECO:0007669"/>
    <property type="project" value="UniProtKB-SubCell"/>
</dbReference>
<dbReference type="SUPFAM" id="SSF53901">
    <property type="entry name" value="Thiolase-like"/>
    <property type="match status" value="1"/>
</dbReference>
<dbReference type="SUPFAM" id="SSF53474">
    <property type="entry name" value="alpha/beta-Hydrolases"/>
    <property type="match status" value="1"/>
</dbReference>
<dbReference type="PROSITE" id="PS52004">
    <property type="entry name" value="KS3_2"/>
    <property type="match status" value="1"/>
</dbReference>
<evidence type="ECO:0000259" key="9">
    <source>
        <dbReference type="PROSITE" id="PS50075"/>
    </source>
</evidence>
<dbReference type="Pfam" id="PF00975">
    <property type="entry name" value="Thioesterase"/>
    <property type="match status" value="1"/>
</dbReference>
<feature type="compositionally biased region" description="Low complexity" evidence="8">
    <location>
        <begin position="1"/>
        <end position="16"/>
    </location>
</feature>
<evidence type="ECO:0000256" key="2">
    <source>
        <dbReference type="ARBA" id="ARBA00004792"/>
    </source>
</evidence>
<keyword evidence="7" id="KW-0677">Repeat</keyword>
<dbReference type="GO" id="GO:0004312">
    <property type="term" value="F:fatty acid synthase activity"/>
    <property type="evidence" value="ECO:0007669"/>
    <property type="project" value="TreeGrafter"/>
</dbReference>
<dbReference type="SMART" id="SM00825">
    <property type="entry name" value="PKS_KS"/>
    <property type="match status" value="1"/>
</dbReference>
<keyword evidence="5" id="KW-0597">Phosphoprotein</keyword>
<dbReference type="InterPro" id="IPR016039">
    <property type="entry name" value="Thiolase-like"/>
</dbReference>
<dbReference type="InterPro" id="IPR050091">
    <property type="entry name" value="PKS_NRPS_Biosynth_Enz"/>
</dbReference>
<dbReference type="GO" id="GO:0031177">
    <property type="term" value="F:phosphopantetheine binding"/>
    <property type="evidence" value="ECO:0007669"/>
    <property type="project" value="InterPro"/>
</dbReference>
<dbReference type="GO" id="GO:0071770">
    <property type="term" value="P:DIM/DIP cell wall layer assembly"/>
    <property type="evidence" value="ECO:0007669"/>
    <property type="project" value="TreeGrafter"/>
</dbReference>
<dbReference type="Pfam" id="PF00550">
    <property type="entry name" value="PP-binding"/>
    <property type="match status" value="3"/>
</dbReference>
<dbReference type="InterPro" id="IPR054514">
    <property type="entry name" value="RhiE-like_linker"/>
</dbReference>
<keyword evidence="4" id="KW-0963">Cytoplasm</keyword>
<dbReference type="Gene3D" id="3.40.50.1820">
    <property type="entry name" value="alpha/beta hydrolase"/>
    <property type="match status" value="1"/>
</dbReference>
<dbReference type="InterPro" id="IPR009081">
    <property type="entry name" value="PP-bd_ACP"/>
</dbReference>